<dbReference type="AlphaFoldDB" id="N4UGL7"/>
<dbReference type="VEuPathDB" id="FungiDB:FOC1_g10009777"/>
<evidence type="ECO:0000313" key="1">
    <source>
        <dbReference type="EMBL" id="ENH74369.1"/>
    </source>
</evidence>
<dbReference type="OMA" id="ATSHESC"/>
<evidence type="ECO:0000313" key="2">
    <source>
        <dbReference type="Proteomes" id="UP000016928"/>
    </source>
</evidence>
<accession>N4UGL7</accession>
<protein>
    <submittedName>
        <fullName evidence="1">Uncharacterized protein</fullName>
    </submittedName>
</protein>
<proteinExistence type="predicted"/>
<dbReference type="STRING" id="1229664.N4UGL7"/>
<reference evidence="2" key="2">
    <citation type="journal article" date="2014" name="PLoS ONE">
        <title>Genome and Transcriptome Analysis of the Fungal Pathogen Fusarium oxysporum f. sp. cubense Causing Banana Vascular Wilt Disease.</title>
        <authorList>
            <person name="Guo L."/>
            <person name="Han L."/>
            <person name="Yang L."/>
            <person name="Zeng H."/>
            <person name="Fan D."/>
            <person name="Zhu Y."/>
            <person name="Feng Y."/>
            <person name="Wang G."/>
            <person name="Peng C."/>
            <person name="Jiang X."/>
            <person name="Zhou D."/>
            <person name="Ni P."/>
            <person name="Liang C."/>
            <person name="Liu L."/>
            <person name="Wang J."/>
            <person name="Mao C."/>
            <person name="Fang X."/>
            <person name="Peng M."/>
            <person name="Huang J."/>
        </authorList>
    </citation>
    <scope>NUCLEOTIDE SEQUENCE [LARGE SCALE GENOMIC DNA]</scope>
    <source>
        <strain evidence="2">race 1</strain>
    </source>
</reference>
<dbReference type="HOGENOM" id="CLU_036417_0_0_1"/>
<reference evidence="2" key="1">
    <citation type="submission" date="2012-09" db="EMBL/GenBank/DDBJ databases">
        <title>Genome sequencing and comparative transcriptomics of race 1 and race 4 of banana pathogen: Fusarium oxysporum f. sp. cubense.</title>
        <authorList>
            <person name="Fang X."/>
            <person name="Huang J."/>
        </authorList>
    </citation>
    <scope>NUCLEOTIDE SEQUENCE [LARGE SCALE GENOMIC DNA]</scope>
    <source>
        <strain evidence="2">race 1</strain>
    </source>
</reference>
<organism evidence="1 2">
    <name type="scientific">Fusarium oxysporum f. sp. cubense (strain race 1)</name>
    <name type="common">Panama disease fungus</name>
    <dbReference type="NCBI Taxonomy" id="1229664"/>
    <lineage>
        <taxon>Eukaryota</taxon>
        <taxon>Fungi</taxon>
        <taxon>Dikarya</taxon>
        <taxon>Ascomycota</taxon>
        <taxon>Pezizomycotina</taxon>
        <taxon>Sordariomycetes</taxon>
        <taxon>Hypocreomycetidae</taxon>
        <taxon>Hypocreales</taxon>
        <taxon>Nectriaceae</taxon>
        <taxon>Fusarium</taxon>
        <taxon>Fusarium oxysporum species complex</taxon>
    </lineage>
</organism>
<dbReference type="OrthoDB" id="4934446at2759"/>
<sequence length="412" mass="47020">MAPPSVMLYIAPGSFIRRAYSLKSLGDAAYLELFFRILANAETCPETLLMSLEEGIELLWENVYDFVNPYGDRRGTAFESVWTFNLEKDVLLLNKNDELSSVPLKLARERLLTLDDFEPVSAPKAPHDQTLPGPYWEPKLDPLPRENKFLGQILRDFIYTWRHVIRRQMGPNMFMKMAYAITWISNMEFMLYERTGFEPMSSGGPYVPVRDLPCWGTPEEALVPTASRSSWFVLSQDLSEGLETVREHAKGQLRSKELIYTILTVRQVVLCRALGSDLEWTKPEKLFDGTSACDIAIDMLIWAANFSRQRPQKTAIHSLPIEIQDRILYFATTSFVASAKLGCELGLGSPLSWADRGVKIGLQEFKRHRFESSPVECYISFNGIRCGLAYKREKGYGKPQFYNPVTPAVQQR</sequence>
<gene>
    <name evidence="1" type="ORF">FOC1_g10009777</name>
</gene>
<name>N4UGL7_FUSC1</name>
<dbReference type="EMBL" id="KB730034">
    <property type="protein sequence ID" value="ENH74369.1"/>
    <property type="molecule type" value="Genomic_DNA"/>
</dbReference>
<dbReference type="Proteomes" id="UP000016928">
    <property type="component" value="Unassembled WGS sequence"/>
</dbReference>